<dbReference type="FunFam" id="3.40.50.300:FF:000299">
    <property type="entry name" value="ABC transporter ATP-binding protein/permease"/>
    <property type="match status" value="1"/>
</dbReference>
<proteinExistence type="predicted"/>
<dbReference type="Pfam" id="PF00664">
    <property type="entry name" value="ABC_membrane"/>
    <property type="match status" value="1"/>
</dbReference>
<evidence type="ECO:0000256" key="8">
    <source>
        <dbReference type="ARBA" id="ARBA00023136"/>
    </source>
</evidence>
<protein>
    <submittedName>
        <fullName evidence="12">Toxin RTX-I translocation ATP-binding protein</fullName>
    </submittedName>
</protein>
<dbReference type="PANTHER" id="PTHR43394:SF1">
    <property type="entry name" value="ATP-BINDING CASSETTE SUB-FAMILY B MEMBER 10, MITOCHONDRIAL"/>
    <property type="match status" value="1"/>
</dbReference>
<keyword evidence="7 9" id="KW-1133">Transmembrane helix</keyword>
<dbReference type="AlphaFoldDB" id="A0A1J5QWH9"/>
<dbReference type="GO" id="GO:0015421">
    <property type="term" value="F:ABC-type oligopeptide transporter activity"/>
    <property type="evidence" value="ECO:0007669"/>
    <property type="project" value="TreeGrafter"/>
</dbReference>
<dbReference type="InterPro" id="IPR003593">
    <property type="entry name" value="AAA+_ATPase"/>
</dbReference>
<dbReference type="InterPro" id="IPR017871">
    <property type="entry name" value="ABC_transporter-like_CS"/>
</dbReference>
<keyword evidence="2" id="KW-0813">Transport</keyword>
<dbReference type="GO" id="GO:0016887">
    <property type="term" value="F:ATP hydrolysis activity"/>
    <property type="evidence" value="ECO:0007669"/>
    <property type="project" value="InterPro"/>
</dbReference>
<name>A0A1J5QWH9_9ZZZZ</name>
<evidence type="ECO:0000259" key="11">
    <source>
        <dbReference type="PROSITE" id="PS50929"/>
    </source>
</evidence>
<dbReference type="Pfam" id="PF00005">
    <property type="entry name" value="ABC_tran"/>
    <property type="match status" value="1"/>
</dbReference>
<dbReference type="InterPro" id="IPR039421">
    <property type="entry name" value="Type_1_exporter"/>
</dbReference>
<dbReference type="Gene3D" id="3.40.50.300">
    <property type="entry name" value="P-loop containing nucleotide triphosphate hydrolases"/>
    <property type="match status" value="1"/>
</dbReference>
<keyword evidence="5" id="KW-0547">Nucleotide-binding</keyword>
<comment type="caution">
    <text evidence="12">The sequence shown here is derived from an EMBL/GenBank/DDBJ whole genome shotgun (WGS) entry which is preliminary data.</text>
</comment>
<feature type="domain" description="ABC transporter" evidence="10">
    <location>
        <begin position="334"/>
        <end position="569"/>
    </location>
</feature>
<evidence type="ECO:0000259" key="10">
    <source>
        <dbReference type="PROSITE" id="PS50893"/>
    </source>
</evidence>
<dbReference type="GO" id="GO:0005524">
    <property type="term" value="F:ATP binding"/>
    <property type="evidence" value="ECO:0007669"/>
    <property type="project" value="UniProtKB-KW"/>
</dbReference>
<dbReference type="PROSITE" id="PS50929">
    <property type="entry name" value="ABC_TM1F"/>
    <property type="match status" value="1"/>
</dbReference>
<dbReference type="InterPro" id="IPR036640">
    <property type="entry name" value="ABC1_TM_sf"/>
</dbReference>
<evidence type="ECO:0000313" key="12">
    <source>
        <dbReference type="EMBL" id="OIQ88038.1"/>
    </source>
</evidence>
<reference evidence="12" key="1">
    <citation type="submission" date="2016-10" db="EMBL/GenBank/DDBJ databases">
        <title>Sequence of Gallionella enrichment culture.</title>
        <authorList>
            <person name="Poehlein A."/>
            <person name="Muehling M."/>
            <person name="Daniel R."/>
        </authorList>
    </citation>
    <scope>NUCLEOTIDE SEQUENCE</scope>
</reference>
<evidence type="ECO:0000256" key="2">
    <source>
        <dbReference type="ARBA" id="ARBA00022448"/>
    </source>
</evidence>
<organism evidence="12">
    <name type="scientific">mine drainage metagenome</name>
    <dbReference type="NCBI Taxonomy" id="410659"/>
    <lineage>
        <taxon>unclassified sequences</taxon>
        <taxon>metagenomes</taxon>
        <taxon>ecological metagenomes</taxon>
    </lineage>
</organism>
<feature type="transmembrane region" description="Helical" evidence="9">
    <location>
        <begin position="20"/>
        <end position="41"/>
    </location>
</feature>
<sequence length="572" mass="62247">MRSLLSPWLIPIITPLKPVFREVMMVSMFVNTLALALPIFIQQVYDRVVAHNALSTLYGLIIGMVMVLLFDFVLRQTRSRIMQRVSLVIDVEVGEMLFDKILALPLRLLESRPAAYWQQLFQDVDLIRNTLSGSVALLLLDLPFILLFLVLMFIIAEPVALVFLCLFPLFITLAWRSGSSLYHASGVERGKQAGRDALVAEMIAGRTTVKALALDHCLKPLWEERQAATIEYSMLRGARSDGYVNLGALLTLSTNLIMTSVGALMIIDHKLTMGALVACNMLMARLLAPLNQLVGAWRGFSALRQSTQRLGALLAEEEQRQTGSLHMGRPQGALTLDDVSFGYDPRRAPTLNGLSLVMPAHGLTAILGKNGSGKTTLLKLMQGLYAPLKGRVLLDGADIAQFGRRELAGWMGYVPQECVLFTGTIRDNIAQGMADATDDDVLRAARMAGVHSYIIDLPDGYGSEIGEAGSRLSAGQRQRIALARALIGDPPVLLLDEPSASLDRQAEESLRDTLSELARDHTVVIVTHSAVLLPACRNVVLLDQGRIATAGAAAELLPRLFPALRGAAGADA</sequence>
<keyword evidence="6 12" id="KW-0067">ATP-binding</keyword>
<gene>
    <name evidence="12" type="primary">apxIB_9</name>
    <name evidence="12" type="ORF">GALL_300860</name>
</gene>
<dbReference type="GO" id="GO:0005886">
    <property type="term" value="C:plasma membrane"/>
    <property type="evidence" value="ECO:0007669"/>
    <property type="project" value="UniProtKB-SubCell"/>
</dbReference>
<evidence type="ECO:0000256" key="3">
    <source>
        <dbReference type="ARBA" id="ARBA00022475"/>
    </source>
</evidence>
<dbReference type="PROSITE" id="PS50893">
    <property type="entry name" value="ABC_TRANSPORTER_2"/>
    <property type="match status" value="1"/>
</dbReference>
<feature type="transmembrane region" description="Helical" evidence="9">
    <location>
        <begin position="135"/>
        <end position="155"/>
    </location>
</feature>
<keyword evidence="4 9" id="KW-0812">Transmembrane</keyword>
<dbReference type="InterPro" id="IPR011527">
    <property type="entry name" value="ABC1_TM_dom"/>
</dbReference>
<evidence type="ECO:0000256" key="5">
    <source>
        <dbReference type="ARBA" id="ARBA00022741"/>
    </source>
</evidence>
<comment type="subcellular location">
    <subcellularLocation>
        <location evidence="1">Cell membrane</location>
        <topology evidence="1">Multi-pass membrane protein</topology>
    </subcellularLocation>
</comment>
<feature type="transmembrane region" description="Helical" evidence="9">
    <location>
        <begin position="53"/>
        <end position="74"/>
    </location>
</feature>
<feature type="domain" description="ABC transmembrane type-1" evidence="11">
    <location>
        <begin position="23"/>
        <end position="302"/>
    </location>
</feature>
<feature type="transmembrane region" description="Helical" evidence="9">
    <location>
        <begin position="243"/>
        <end position="267"/>
    </location>
</feature>
<evidence type="ECO:0000256" key="1">
    <source>
        <dbReference type="ARBA" id="ARBA00004651"/>
    </source>
</evidence>
<dbReference type="SMART" id="SM00382">
    <property type="entry name" value="AAA"/>
    <property type="match status" value="1"/>
</dbReference>
<dbReference type="Gene3D" id="1.20.1560.10">
    <property type="entry name" value="ABC transporter type 1, transmembrane domain"/>
    <property type="match status" value="1"/>
</dbReference>
<keyword evidence="3" id="KW-1003">Cell membrane</keyword>
<dbReference type="SUPFAM" id="SSF52540">
    <property type="entry name" value="P-loop containing nucleoside triphosphate hydrolases"/>
    <property type="match status" value="1"/>
</dbReference>
<dbReference type="SUPFAM" id="SSF90123">
    <property type="entry name" value="ABC transporter transmembrane region"/>
    <property type="match status" value="1"/>
</dbReference>
<dbReference type="PROSITE" id="PS00211">
    <property type="entry name" value="ABC_TRANSPORTER_1"/>
    <property type="match status" value="1"/>
</dbReference>
<keyword evidence="8 9" id="KW-0472">Membrane</keyword>
<dbReference type="PANTHER" id="PTHR43394">
    <property type="entry name" value="ATP-DEPENDENT PERMEASE MDL1, MITOCHONDRIAL"/>
    <property type="match status" value="1"/>
</dbReference>
<dbReference type="InterPro" id="IPR027417">
    <property type="entry name" value="P-loop_NTPase"/>
</dbReference>
<dbReference type="EMBL" id="MLJW01000391">
    <property type="protein sequence ID" value="OIQ88038.1"/>
    <property type="molecule type" value="Genomic_DNA"/>
</dbReference>
<feature type="transmembrane region" description="Helical" evidence="9">
    <location>
        <begin position="161"/>
        <end position="182"/>
    </location>
</feature>
<dbReference type="InterPro" id="IPR003439">
    <property type="entry name" value="ABC_transporter-like_ATP-bd"/>
</dbReference>
<evidence type="ECO:0000256" key="7">
    <source>
        <dbReference type="ARBA" id="ARBA00022989"/>
    </source>
</evidence>
<evidence type="ECO:0000256" key="9">
    <source>
        <dbReference type="SAM" id="Phobius"/>
    </source>
</evidence>
<evidence type="ECO:0000256" key="6">
    <source>
        <dbReference type="ARBA" id="ARBA00022840"/>
    </source>
</evidence>
<evidence type="ECO:0000256" key="4">
    <source>
        <dbReference type="ARBA" id="ARBA00022692"/>
    </source>
</evidence>
<accession>A0A1J5QWH9</accession>